<dbReference type="InterPro" id="IPR000440">
    <property type="entry name" value="NADH_UbQ/plastoQ_OxRdtase_su3"/>
</dbReference>
<evidence type="ECO:0000256" key="5">
    <source>
        <dbReference type="ARBA" id="ARBA00022989"/>
    </source>
</evidence>
<keyword evidence="11" id="KW-1185">Reference proteome</keyword>
<keyword evidence="7" id="KW-0830">Ubiquinone</keyword>
<dbReference type="AlphaFoldDB" id="A0A8J7RHH2"/>
<comment type="similarity">
    <text evidence="2 7 8">Belongs to the complex I subunit 3 family.</text>
</comment>
<keyword evidence="7 8" id="KW-0874">Quinone</keyword>
<comment type="function">
    <text evidence="7">NDH-1 shuttles electrons from NADH, via FMN and iron-sulfur (Fe-S) centers, to quinones in the respiratory chain. The immediate electron acceptor for the enzyme in this species is believed to be ubiquinone. Couples the redox reaction to proton translocation (for every two electrons transferred, four hydrogen ions are translocated across the cytoplasmic membrane), and thus conserves the redox energy in a proton gradient.</text>
</comment>
<dbReference type="GO" id="GO:0005886">
    <property type="term" value="C:plasma membrane"/>
    <property type="evidence" value="ECO:0007669"/>
    <property type="project" value="UniProtKB-SubCell"/>
</dbReference>
<dbReference type="HAMAP" id="MF_01394">
    <property type="entry name" value="NDH1_NuoA"/>
    <property type="match status" value="1"/>
</dbReference>
<keyword evidence="7" id="KW-1003">Cell membrane</keyword>
<keyword evidence="7 8" id="KW-0520">NAD</keyword>
<evidence type="ECO:0000256" key="9">
    <source>
        <dbReference type="SAM" id="MobiDB-lite"/>
    </source>
</evidence>
<proteinExistence type="inferred from homology"/>
<dbReference type="Proteomes" id="UP000673975">
    <property type="component" value="Unassembled WGS sequence"/>
</dbReference>
<accession>A0A8J7RHH2</accession>
<keyword evidence="4 7" id="KW-0812">Transmembrane</keyword>
<evidence type="ECO:0000313" key="10">
    <source>
        <dbReference type="EMBL" id="MBP3191287.1"/>
    </source>
</evidence>
<feature type="transmembrane region" description="Helical" evidence="7">
    <location>
        <begin position="60"/>
        <end position="81"/>
    </location>
</feature>
<dbReference type="GO" id="GO:0030964">
    <property type="term" value="C:NADH dehydrogenase complex"/>
    <property type="evidence" value="ECO:0007669"/>
    <property type="project" value="TreeGrafter"/>
</dbReference>
<sequence length="184" mass="20087">MLADYGFALLFITIGAVFAGITLLVAWLLRPDRPSPEKLTTYECGEDPVGSAWIQYNNRFYVIALMFLIFEVEVVLLFPWATVFQSMGWYAFWAMVVFVSLIFVGFLYELGKGDLEWDKPQPVVPRYVDGVGVVTPDWQDPSLAAGANGHTNGNGAPVAAEAAPSSESDAAGTESDANKTEPPK</sequence>
<dbReference type="GO" id="GO:0048038">
    <property type="term" value="F:quinone binding"/>
    <property type="evidence" value="ECO:0007669"/>
    <property type="project" value="UniProtKB-KW"/>
</dbReference>
<dbReference type="InterPro" id="IPR038430">
    <property type="entry name" value="NDAH_ubi_oxred_su3_sf"/>
</dbReference>
<keyword evidence="7" id="KW-1278">Translocase</keyword>
<feature type="compositionally biased region" description="Low complexity" evidence="9">
    <location>
        <begin position="144"/>
        <end position="171"/>
    </location>
</feature>
<comment type="subunit">
    <text evidence="7">NDH-1 is composed of 14 different subunits. Subunits NuoA, H, J, K, L, M, N constitute the membrane sector of the complex.</text>
</comment>
<evidence type="ECO:0000313" key="11">
    <source>
        <dbReference type="Proteomes" id="UP000673975"/>
    </source>
</evidence>
<evidence type="ECO:0000256" key="2">
    <source>
        <dbReference type="ARBA" id="ARBA00008472"/>
    </source>
</evidence>
<comment type="catalytic activity">
    <reaction evidence="7 8">
        <text>a quinone + NADH + 5 H(+)(in) = a quinol + NAD(+) + 4 H(+)(out)</text>
        <dbReference type="Rhea" id="RHEA:57888"/>
        <dbReference type="ChEBI" id="CHEBI:15378"/>
        <dbReference type="ChEBI" id="CHEBI:24646"/>
        <dbReference type="ChEBI" id="CHEBI:57540"/>
        <dbReference type="ChEBI" id="CHEBI:57945"/>
        <dbReference type="ChEBI" id="CHEBI:132124"/>
    </reaction>
</comment>
<keyword evidence="5 7" id="KW-1133">Transmembrane helix</keyword>
<keyword evidence="3 7" id="KW-0813">Transport</keyword>
<dbReference type="Gene3D" id="1.20.58.1610">
    <property type="entry name" value="NADH:ubiquinone/plastoquinone oxidoreductase, chain 3"/>
    <property type="match status" value="1"/>
</dbReference>
<dbReference type="PANTHER" id="PTHR11058:SF9">
    <property type="entry name" value="NADH-UBIQUINONE OXIDOREDUCTASE CHAIN 3"/>
    <property type="match status" value="1"/>
</dbReference>
<organism evidence="10 11">
    <name type="scientific">Natronogracilivirga saccharolytica</name>
    <dbReference type="NCBI Taxonomy" id="2812953"/>
    <lineage>
        <taxon>Bacteria</taxon>
        <taxon>Pseudomonadati</taxon>
        <taxon>Balneolota</taxon>
        <taxon>Balneolia</taxon>
        <taxon>Balneolales</taxon>
        <taxon>Cyclonatronaceae</taxon>
        <taxon>Natronogracilivirga</taxon>
    </lineage>
</organism>
<evidence type="ECO:0000256" key="4">
    <source>
        <dbReference type="ARBA" id="ARBA00022692"/>
    </source>
</evidence>
<name>A0A8J7RHH2_9BACT</name>
<feature type="region of interest" description="Disordered" evidence="9">
    <location>
        <begin position="139"/>
        <end position="184"/>
    </location>
</feature>
<dbReference type="RefSeq" id="WP_210509634.1">
    <property type="nucleotide sequence ID" value="NZ_JAFIDN010000001.1"/>
</dbReference>
<dbReference type="EC" id="7.1.1.-" evidence="7"/>
<evidence type="ECO:0000256" key="1">
    <source>
        <dbReference type="ARBA" id="ARBA00004141"/>
    </source>
</evidence>
<evidence type="ECO:0000256" key="6">
    <source>
        <dbReference type="ARBA" id="ARBA00023136"/>
    </source>
</evidence>
<dbReference type="InterPro" id="IPR023043">
    <property type="entry name" value="NAD(P)H_OxRDtase_bac/plastid"/>
</dbReference>
<comment type="caution">
    <text evidence="10">The sequence shown here is derived from an EMBL/GenBank/DDBJ whole genome shotgun (WGS) entry which is preliminary data.</text>
</comment>
<feature type="transmembrane region" description="Helical" evidence="7">
    <location>
        <begin position="6"/>
        <end position="29"/>
    </location>
</feature>
<evidence type="ECO:0000256" key="8">
    <source>
        <dbReference type="RuleBase" id="RU003639"/>
    </source>
</evidence>
<evidence type="ECO:0000256" key="3">
    <source>
        <dbReference type="ARBA" id="ARBA00022448"/>
    </source>
</evidence>
<dbReference type="EMBL" id="JAFIDN010000001">
    <property type="protein sequence ID" value="MBP3191287.1"/>
    <property type="molecule type" value="Genomic_DNA"/>
</dbReference>
<dbReference type="GO" id="GO:0008137">
    <property type="term" value="F:NADH dehydrogenase (ubiquinone) activity"/>
    <property type="evidence" value="ECO:0007669"/>
    <property type="project" value="InterPro"/>
</dbReference>
<dbReference type="PANTHER" id="PTHR11058">
    <property type="entry name" value="NADH-UBIQUINONE OXIDOREDUCTASE CHAIN 3"/>
    <property type="match status" value="1"/>
</dbReference>
<feature type="transmembrane region" description="Helical" evidence="7">
    <location>
        <begin position="87"/>
        <end position="108"/>
    </location>
</feature>
<dbReference type="GO" id="GO:0050136">
    <property type="term" value="F:NADH dehydrogenase (quinone) (non-electrogenic) activity"/>
    <property type="evidence" value="ECO:0007669"/>
    <property type="project" value="UniProtKB-UniRule"/>
</dbReference>
<protein>
    <recommendedName>
        <fullName evidence="7">NADH-quinone oxidoreductase subunit A</fullName>
        <ecNumber evidence="7">7.1.1.-</ecNumber>
    </recommendedName>
    <alternativeName>
        <fullName evidence="7">NADH dehydrogenase I subunit A</fullName>
    </alternativeName>
    <alternativeName>
        <fullName evidence="7">NDH-1 subunit A</fullName>
    </alternativeName>
    <alternativeName>
        <fullName evidence="7">NUO1</fullName>
    </alternativeName>
</protein>
<comment type="subcellular location">
    <subcellularLocation>
        <location evidence="7 8">Cell membrane</location>
        <topology evidence="7 8">Multi-pass membrane protein</topology>
    </subcellularLocation>
    <subcellularLocation>
        <location evidence="1">Membrane</location>
        <topology evidence="1">Multi-pass membrane protein</topology>
    </subcellularLocation>
</comment>
<gene>
    <name evidence="7" type="primary">nuoA</name>
    <name evidence="10" type="ORF">NATSA_01285</name>
</gene>
<keyword evidence="6 7" id="KW-0472">Membrane</keyword>
<dbReference type="Pfam" id="PF00507">
    <property type="entry name" value="Oxidored_q4"/>
    <property type="match status" value="1"/>
</dbReference>
<reference evidence="10" key="1">
    <citation type="submission" date="2021-02" db="EMBL/GenBank/DDBJ databases">
        <title>Natronogracilivirga saccharolytica gen. nov. sp. nov. a new anaerobic, haloalkiliphilic carbohydrate-fermenting bacterium from soda lake and proposing of Cyclonatronumiaceae fam. nov. in the phylum Balneolaeota.</title>
        <authorList>
            <person name="Zhilina T.N."/>
            <person name="Sorokin D.Y."/>
            <person name="Zavarzina D.G."/>
            <person name="Toshchakov S.V."/>
            <person name="Kublanov I.V."/>
        </authorList>
    </citation>
    <scope>NUCLEOTIDE SEQUENCE</scope>
    <source>
        <strain evidence="10">Z-1702</strain>
    </source>
</reference>
<evidence type="ECO:0000256" key="7">
    <source>
        <dbReference type="HAMAP-Rule" id="MF_01394"/>
    </source>
</evidence>